<evidence type="ECO:0000259" key="5">
    <source>
        <dbReference type="PROSITE" id="PS50893"/>
    </source>
</evidence>
<evidence type="ECO:0000256" key="2">
    <source>
        <dbReference type="ARBA" id="ARBA00022448"/>
    </source>
</evidence>
<protein>
    <submittedName>
        <fullName evidence="6">ABC transporter ATP-binding protein</fullName>
    </submittedName>
</protein>
<dbReference type="PANTHER" id="PTHR43117">
    <property type="entry name" value="OSMOPROTECTANT IMPORT ATP-BINDING PROTEIN OSMV"/>
    <property type="match status" value="1"/>
</dbReference>
<dbReference type="PROSITE" id="PS00211">
    <property type="entry name" value="ABC_TRANSPORTER_1"/>
    <property type="match status" value="1"/>
</dbReference>
<keyword evidence="4 6" id="KW-0067">ATP-binding</keyword>
<reference evidence="6" key="1">
    <citation type="submission" date="2021-02" db="EMBL/GenBank/DDBJ databases">
        <title>The CRISPR/cas machinery reduction and long-range gene transfer in the hot spring cyanobacterium Synechococcus.</title>
        <authorList>
            <person name="Dvorak P."/>
            <person name="Jahodarova E."/>
            <person name="Hasler P."/>
            <person name="Poulickova A."/>
        </authorList>
    </citation>
    <scope>NUCLEOTIDE SEQUENCE</scope>
    <source>
        <strain evidence="6">Rupite</strain>
    </source>
</reference>
<dbReference type="SUPFAM" id="SSF52540">
    <property type="entry name" value="P-loop containing nucleoside triphosphate hydrolases"/>
    <property type="match status" value="1"/>
</dbReference>
<feature type="domain" description="ABC transporter" evidence="5">
    <location>
        <begin position="4"/>
        <end position="240"/>
    </location>
</feature>
<dbReference type="PANTHER" id="PTHR43117:SF4">
    <property type="entry name" value="OSMOPROTECTANT IMPORT ATP-BINDING PROTEIN OSMV"/>
    <property type="match status" value="1"/>
</dbReference>
<comment type="caution">
    <text evidence="6">The sequence shown here is derived from an EMBL/GenBank/DDBJ whole genome shotgun (WGS) entry which is preliminary data.</text>
</comment>
<evidence type="ECO:0000313" key="7">
    <source>
        <dbReference type="Proteomes" id="UP000830835"/>
    </source>
</evidence>
<dbReference type="InterPro" id="IPR046342">
    <property type="entry name" value="CBS_dom_sf"/>
</dbReference>
<dbReference type="PROSITE" id="PS50893">
    <property type="entry name" value="ABC_TRANSPORTER_2"/>
    <property type="match status" value="1"/>
</dbReference>
<keyword evidence="2" id="KW-0813">Transport</keyword>
<gene>
    <name evidence="6" type="ORF">JX360_02145</name>
</gene>
<dbReference type="Pfam" id="PF00005">
    <property type="entry name" value="ABC_tran"/>
    <property type="match status" value="1"/>
</dbReference>
<evidence type="ECO:0000256" key="1">
    <source>
        <dbReference type="ARBA" id="ARBA00005417"/>
    </source>
</evidence>
<name>A0ABT0C7K3_THEVL</name>
<evidence type="ECO:0000256" key="4">
    <source>
        <dbReference type="ARBA" id="ARBA00022840"/>
    </source>
</evidence>
<proteinExistence type="inferred from homology"/>
<dbReference type="Proteomes" id="UP000830835">
    <property type="component" value="Unassembled WGS sequence"/>
</dbReference>
<organism evidence="6 7">
    <name type="scientific">Thermostichus vulcanus str. 'Rupite'</name>
    <dbReference type="NCBI Taxonomy" id="2813851"/>
    <lineage>
        <taxon>Bacteria</taxon>
        <taxon>Bacillati</taxon>
        <taxon>Cyanobacteriota</taxon>
        <taxon>Cyanophyceae</taxon>
        <taxon>Thermostichales</taxon>
        <taxon>Thermostichaceae</taxon>
        <taxon>Thermostichus</taxon>
    </lineage>
</organism>
<comment type="similarity">
    <text evidence="1">Belongs to the ABC transporter superfamily.</text>
</comment>
<accession>A0ABT0C7K3</accession>
<dbReference type="InterPro" id="IPR003439">
    <property type="entry name" value="ABC_transporter-like_ATP-bd"/>
</dbReference>
<dbReference type="GO" id="GO:0005524">
    <property type="term" value="F:ATP binding"/>
    <property type="evidence" value="ECO:0007669"/>
    <property type="project" value="UniProtKB-KW"/>
</dbReference>
<dbReference type="InterPro" id="IPR027417">
    <property type="entry name" value="P-loop_NTPase"/>
</dbReference>
<keyword evidence="7" id="KW-1185">Reference proteome</keyword>
<dbReference type="SMART" id="SM00382">
    <property type="entry name" value="AAA"/>
    <property type="match status" value="1"/>
</dbReference>
<sequence>MSKIEFERVSLRFPHSSRPAVDECSFSVESGQFVVILGPSGCGKTTLLKMVNRLVDPTQGQIRLEGKDIRQFPVTALRQRIGYVIQQSGLFPHMTVAQNISVVPRLLGWAKERIRERVDDLLSLVNLPPHEYRHRYPTQLSGGQQQRVGLARALAGDPDLLLMDEPFGAIDAITRSKLQEEILRLQRQLKKTILFVSHDVEEALRLADQILVMHKGRVAQFDTPFRLLTQPASPFVKELLGADDMVRQLSVLRVETAMAEIPHNHTIQEGAVVKPQESLRRALSVLLRTGAAALTVWEDGRAIGILTLDHIRDLAVLEETPAYGAQGSA</sequence>
<dbReference type="RefSeq" id="WP_244348842.1">
    <property type="nucleotide sequence ID" value="NZ_JAFIRA010000003.1"/>
</dbReference>
<evidence type="ECO:0000313" key="6">
    <source>
        <dbReference type="EMBL" id="MCJ2541714.1"/>
    </source>
</evidence>
<dbReference type="InterPro" id="IPR003593">
    <property type="entry name" value="AAA+_ATPase"/>
</dbReference>
<keyword evidence="3" id="KW-0547">Nucleotide-binding</keyword>
<evidence type="ECO:0000256" key="3">
    <source>
        <dbReference type="ARBA" id="ARBA00022741"/>
    </source>
</evidence>
<dbReference type="Gene3D" id="3.40.50.300">
    <property type="entry name" value="P-loop containing nucleotide triphosphate hydrolases"/>
    <property type="match status" value="1"/>
</dbReference>
<dbReference type="SUPFAM" id="SSF54631">
    <property type="entry name" value="CBS-domain pair"/>
    <property type="match status" value="1"/>
</dbReference>
<dbReference type="InterPro" id="IPR017871">
    <property type="entry name" value="ABC_transporter-like_CS"/>
</dbReference>
<dbReference type="EMBL" id="JAFIRA010000003">
    <property type="protein sequence ID" value="MCJ2541714.1"/>
    <property type="molecule type" value="Genomic_DNA"/>
</dbReference>